<dbReference type="GO" id="GO:0042612">
    <property type="term" value="C:MHC class I protein complex"/>
    <property type="evidence" value="ECO:0007669"/>
    <property type="project" value="UniProtKB-KW"/>
</dbReference>
<evidence type="ECO:0000313" key="10">
    <source>
        <dbReference type="EMBL" id="KAA0720924.1"/>
    </source>
</evidence>
<dbReference type="GO" id="GO:0002474">
    <property type="term" value="P:antigen processing and presentation of peptide antigen via MHC class I"/>
    <property type="evidence" value="ECO:0007669"/>
    <property type="project" value="UniProtKB-KW"/>
</dbReference>
<dbReference type="GO" id="GO:0010038">
    <property type="term" value="P:response to metal ion"/>
    <property type="evidence" value="ECO:0007669"/>
    <property type="project" value="UniProtKB-ARBA"/>
</dbReference>
<dbReference type="InterPro" id="IPR003006">
    <property type="entry name" value="Ig/MHC_CS"/>
</dbReference>
<dbReference type="Proteomes" id="UP000324632">
    <property type="component" value="Chromosome 5"/>
</dbReference>
<dbReference type="InterPro" id="IPR013783">
    <property type="entry name" value="Ig-like_fold"/>
</dbReference>
<keyword evidence="6" id="KW-0391">Immunity</keyword>
<name>A0A5A9PES7_9TELE</name>
<proteinExistence type="inferred from homology"/>
<keyword evidence="4" id="KW-0490">MHC I</keyword>
<dbReference type="InterPro" id="IPR050160">
    <property type="entry name" value="MHC/Immunoglobulin"/>
</dbReference>
<dbReference type="PROSITE" id="PS00290">
    <property type="entry name" value="IG_MHC"/>
    <property type="match status" value="1"/>
</dbReference>
<protein>
    <recommendedName>
        <fullName evidence="3">Beta-2-microglobulin</fullName>
    </recommendedName>
</protein>
<evidence type="ECO:0000256" key="6">
    <source>
        <dbReference type="ARBA" id="ARBA00022859"/>
    </source>
</evidence>
<feature type="chain" id="PRO_5022705314" description="Beta-2-microglobulin" evidence="8">
    <location>
        <begin position="20"/>
        <end position="120"/>
    </location>
</feature>
<dbReference type="SMART" id="SM00407">
    <property type="entry name" value="IGc1"/>
    <property type="match status" value="1"/>
</dbReference>
<evidence type="ECO:0000256" key="8">
    <source>
        <dbReference type="SAM" id="SignalP"/>
    </source>
</evidence>
<evidence type="ECO:0000256" key="1">
    <source>
        <dbReference type="ARBA" id="ARBA00004613"/>
    </source>
</evidence>
<dbReference type="InterPro" id="IPR036179">
    <property type="entry name" value="Ig-like_dom_sf"/>
</dbReference>
<evidence type="ECO:0000259" key="9">
    <source>
        <dbReference type="PROSITE" id="PS50835"/>
    </source>
</evidence>
<organism evidence="10 11">
    <name type="scientific">Triplophysa tibetana</name>
    <dbReference type="NCBI Taxonomy" id="1572043"/>
    <lineage>
        <taxon>Eukaryota</taxon>
        <taxon>Metazoa</taxon>
        <taxon>Chordata</taxon>
        <taxon>Craniata</taxon>
        <taxon>Vertebrata</taxon>
        <taxon>Euteleostomi</taxon>
        <taxon>Actinopterygii</taxon>
        <taxon>Neopterygii</taxon>
        <taxon>Teleostei</taxon>
        <taxon>Ostariophysi</taxon>
        <taxon>Cypriniformes</taxon>
        <taxon>Nemacheilidae</taxon>
        <taxon>Triplophysa</taxon>
    </lineage>
</organism>
<keyword evidence="7" id="KW-0393">Immunoglobulin domain</keyword>
<keyword evidence="11" id="KW-1185">Reference proteome</keyword>
<dbReference type="AlphaFoldDB" id="A0A5A9PES7"/>
<evidence type="ECO:0000256" key="4">
    <source>
        <dbReference type="ARBA" id="ARBA00022451"/>
    </source>
</evidence>
<keyword evidence="8" id="KW-0732">Signal</keyword>
<comment type="caution">
    <text evidence="10">The sequence shown here is derived from an EMBL/GenBank/DDBJ whole genome shotgun (WGS) entry which is preliminary data.</text>
</comment>
<dbReference type="PANTHER" id="PTHR19944:SF62">
    <property type="entry name" value="BETA-2-MICROGLOBULIN"/>
    <property type="match status" value="1"/>
</dbReference>
<dbReference type="GO" id="GO:0005576">
    <property type="term" value="C:extracellular region"/>
    <property type="evidence" value="ECO:0007669"/>
    <property type="project" value="UniProtKB-SubCell"/>
</dbReference>
<feature type="domain" description="Ig-like" evidence="9">
    <location>
        <begin position="24"/>
        <end position="111"/>
    </location>
</feature>
<dbReference type="InterPro" id="IPR007110">
    <property type="entry name" value="Ig-like_dom"/>
</dbReference>
<keyword evidence="5" id="KW-0964">Secreted</keyword>
<evidence type="ECO:0000313" key="11">
    <source>
        <dbReference type="Proteomes" id="UP000324632"/>
    </source>
</evidence>
<dbReference type="SUPFAM" id="SSF48726">
    <property type="entry name" value="Immunoglobulin"/>
    <property type="match status" value="1"/>
</dbReference>
<comment type="similarity">
    <text evidence="2">Belongs to the beta-2-microglobulin family.</text>
</comment>
<gene>
    <name evidence="10" type="ORF">E1301_Tti002067</name>
</gene>
<dbReference type="InterPro" id="IPR003597">
    <property type="entry name" value="Ig_C1-set"/>
</dbReference>
<dbReference type="Gene3D" id="2.60.40.10">
    <property type="entry name" value="Immunoglobulins"/>
    <property type="match status" value="1"/>
</dbReference>
<evidence type="ECO:0000256" key="7">
    <source>
        <dbReference type="ARBA" id="ARBA00023319"/>
    </source>
</evidence>
<dbReference type="EMBL" id="SOYY01000005">
    <property type="protein sequence ID" value="KAA0720924.1"/>
    <property type="molecule type" value="Genomic_DNA"/>
</dbReference>
<evidence type="ECO:0000256" key="5">
    <source>
        <dbReference type="ARBA" id="ARBA00022525"/>
    </source>
</evidence>
<dbReference type="FunFam" id="2.60.40.10:FF:001005">
    <property type="entry name" value="Beta-2-microglobulin"/>
    <property type="match status" value="1"/>
</dbReference>
<evidence type="ECO:0000256" key="2">
    <source>
        <dbReference type="ARBA" id="ARBA00009564"/>
    </source>
</evidence>
<sequence length="120" mass="13852">MRELICFTLFCLVFVTVQGKISTPKVQVYSHFPGEYGKDNTLICHVSGFHPPDITIDLLKNGEDIPNSQQTDLAFEKGWQFHLTKSVAFKPVKGEEYTCRVRHMKNQNNYAWGEFYVSVF</sequence>
<dbReference type="Pfam" id="PF07654">
    <property type="entry name" value="C1-set"/>
    <property type="match status" value="1"/>
</dbReference>
<reference evidence="10 11" key="1">
    <citation type="journal article" date="2019" name="Mol. Ecol. Resour.">
        <title>Chromosome-level genome assembly of Triplophysa tibetana, a fish adapted to the harsh high-altitude environment of the Tibetan Plateau.</title>
        <authorList>
            <person name="Yang X."/>
            <person name="Liu H."/>
            <person name="Ma Z."/>
            <person name="Zou Y."/>
            <person name="Zou M."/>
            <person name="Mao Y."/>
            <person name="Li X."/>
            <person name="Wang H."/>
            <person name="Chen T."/>
            <person name="Wang W."/>
            <person name="Yang R."/>
        </authorList>
    </citation>
    <scope>NUCLEOTIDE SEQUENCE [LARGE SCALE GENOMIC DNA]</scope>
    <source>
        <strain evidence="10">TTIB1903HZAU</strain>
        <tissue evidence="10">Muscle</tissue>
    </source>
</reference>
<accession>A0A5A9PES7</accession>
<evidence type="ECO:0000256" key="3">
    <source>
        <dbReference type="ARBA" id="ARBA00018767"/>
    </source>
</evidence>
<dbReference type="PANTHER" id="PTHR19944">
    <property type="entry name" value="MHC CLASS II-RELATED"/>
    <property type="match status" value="1"/>
</dbReference>
<dbReference type="PROSITE" id="PS50835">
    <property type="entry name" value="IG_LIKE"/>
    <property type="match status" value="1"/>
</dbReference>
<comment type="subcellular location">
    <subcellularLocation>
        <location evidence="1">Secreted</location>
    </subcellularLocation>
</comment>
<feature type="signal peptide" evidence="8">
    <location>
        <begin position="1"/>
        <end position="19"/>
    </location>
</feature>